<dbReference type="PATRIC" id="fig|1379870.5.peg.1732"/>
<evidence type="ECO:0000313" key="3">
    <source>
        <dbReference type="EMBL" id="AKD54854.1"/>
    </source>
</evidence>
<dbReference type="OrthoDB" id="1488805at2"/>
<organism evidence="3 4">
    <name type="scientific">Spirosoma radiotolerans</name>
    <dbReference type="NCBI Taxonomy" id="1379870"/>
    <lineage>
        <taxon>Bacteria</taxon>
        <taxon>Pseudomonadati</taxon>
        <taxon>Bacteroidota</taxon>
        <taxon>Cytophagia</taxon>
        <taxon>Cytophagales</taxon>
        <taxon>Cytophagaceae</taxon>
        <taxon>Spirosoma</taxon>
    </lineage>
</organism>
<feature type="domain" description="DUF6268" evidence="2">
    <location>
        <begin position="94"/>
        <end position="264"/>
    </location>
</feature>
<dbReference type="EMBL" id="CP010429">
    <property type="protein sequence ID" value="AKD54854.1"/>
    <property type="molecule type" value="Genomic_DNA"/>
</dbReference>
<keyword evidence="1" id="KW-0732">Signal</keyword>
<protein>
    <recommendedName>
        <fullName evidence="2">DUF6268 domain-containing protein</fullName>
    </recommendedName>
</protein>
<dbReference type="HOGENOM" id="CLU_942401_0_0_10"/>
<evidence type="ECO:0000313" key="4">
    <source>
        <dbReference type="Proteomes" id="UP000033054"/>
    </source>
</evidence>
<keyword evidence="4" id="KW-1185">Reference proteome</keyword>
<sequence length="304" mass="34827">MRLALLPSAVRLLWFLVAFLSAFIAQAQRPNLEVAGLEYRHSRLSNDSLKGHVNSVAAFLNFPILKTEKRMIGGRFQANNSQLDLPDKGAFSVTRLDLNLFWQRNYSETTKLQFFVQGGLYSDFVDISGEDMRYAIGGSYTIRHGPRLTSGSGVQYARQFFGYQINPFIAIHYDISDRLHLSGLLPIRPRLDYQLSESISWVNEISGNLTSYRLSHQSRHSQYVKVTQWYGLSSLAVMVKKRHKFSAGLGYDFRNQVQLYDNDSQPYWSIITFPIGKPTQPIADFNARGLRMQVSYHLVLNRNE</sequence>
<evidence type="ECO:0000259" key="2">
    <source>
        <dbReference type="Pfam" id="PF19783"/>
    </source>
</evidence>
<reference evidence="3 4" key="1">
    <citation type="journal article" date="2014" name="Curr. Microbiol.">
        <title>Spirosoma radiotolerans sp. nov., a gamma-radiation-resistant bacterium isolated from gamma ray-irradiated soil.</title>
        <authorList>
            <person name="Lee J.J."/>
            <person name="Srinivasan S."/>
            <person name="Lim S."/>
            <person name="Joe M."/>
            <person name="Im S."/>
            <person name="Bae S.I."/>
            <person name="Park K.R."/>
            <person name="Han J.H."/>
            <person name="Park S.H."/>
            <person name="Joo B.M."/>
            <person name="Park S.J."/>
            <person name="Kim M.K."/>
        </authorList>
    </citation>
    <scope>NUCLEOTIDE SEQUENCE [LARGE SCALE GENOMIC DNA]</scope>
    <source>
        <strain evidence="3 4">DG5A</strain>
    </source>
</reference>
<feature type="signal peptide" evidence="1">
    <location>
        <begin position="1"/>
        <end position="27"/>
    </location>
</feature>
<dbReference type="AlphaFoldDB" id="A0A0E3ZV20"/>
<dbReference type="KEGG" id="srd:SD10_07980"/>
<name>A0A0E3ZV20_9BACT</name>
<dbReference type="Pfam" id="PF19783">
    <property type="entry name" value="DUF6268"/>
    <property type="match status" value="1"/>
</dbReference>
<accession>A0A0E3ZV20</accession>
<dbReference type="InterPro" id="IPR046235">
    <property type="entry name" value="DUF6268"/>
</dbReference>
<evidence type="ECO:0000256" key="1">
    <source>
        <dbReference type="SAM" id="SignalP"/>
    </source>
</evidence>
<feature type="chain" id="PRO_5002417304" description="DUF6268 domain-containing protein" evidence="1">
    <location>
        <begin position="28"/>
        <end position="304"/>
    </location>
</feature>
<dbReference type="RefSeq" id="WP_046376454.1">
    <property type="nucleotide sequence ID" value="NZ_CP010429.1"/>
</dbReference>
<gene>
    <name evidence="3" type="ORF">SD10_07980</name>
</gene>
<proteinExistence type="predicted"/>
<dbReference type="Proteomes" id="UP000033054">
    <property type="component" value="Chromosome"/>
</dbReference>
<dbReference type="STRING" id="1379870.SD10_07980"/>